<dbReference type="InterPro" id="IPR004358">
    <property type="entry name" value="Sig_transdc_His_kin-like_C"/>
</dbReference>
<dbReference type="EMBL" id="JAQQXS010000004">
    <property type="protein sequence ID" value="MDC8784732.1"/>
    <property type="molecule type" value="Genomic_DNA"/>
</dbReference>
<dbReference type="GO" id="GO:0005524">
    <property type="term" value="F:ATP binding"/>
    <property type="evidence" value="ECO:0007669"/>
    <property type="project" value="UniProtKB-KW"/>
</dbReference>
<comment type="subcellular location">
    <subcellularLocation>
        <location evidence="2">Cell membrane</location>
        <topology evidence="2">Multi-pass membrane protein</topology>
    </subcellularLocation>
</comment>
<accession>A0ABT5KSH7</accession>
<keyword evidence="8" id="KW-0418">Kinase</keyword>
<evidence type="ECO:0000313" key="13">
    <source>
        <dbReference type="EMBL" id="MDC8784732.1"/>
    </source>
</evidence>
<name>A0ABT5KSH7_9BURK</name>
<comment type="caution">
    <text evidence="13">The sequence shown here is derived from an EMBL/GenBank/DDBJ whole genome shotgun (WGS) entry which is preliminary data.</text>
</comment>
<keyword evidence="4" id="KW-1003">Cell membrane</keyword>
<dbReference type="Proteomes" id="UP001219862">
    <property type="component" value="Unassembled WGS sequence"/>
</dbReference>
<dbReference type="InterPro" id="IPR003594">
    <property type="entry name" value="HATPase_dom"/>
</dbReference>
<dbReference type="CDD" id="cd06225">
    <property type="entry name" value="HAMP"/>
    <property type="match status" value="1"/>
</dbReference>
<dbReference type="PROSITE" id="PS50885">
    <property type="entry name" value="HAMP"/>
    <property type="match status" value="1"/>
</dbReference>
<dbReference type="InterPro" id="IPR003661">
    <property type="entry name" value="HisK_dim/P_dom"/>
</dbReference>
<comment type="catalytic activity">
    <reaction evidence="1">
        <text>ATP + protein L-histidine = ADP + protein N-phospho-L-histidine.</text>
        <dbReference type="EC" id="2.7.13.3"/>
    </reaction>
</comment>
<protein>
    <recommendedName>
        <fullName evidence="3">histidine kinase</fullName>
        <ecNumber evidence="3">2.7.13.3</ecNumber>
    </recommendedName>
</protein>
<keyword evidence="6" id="KW-0808">Transferase</keyword>
<gene>
    <name evidence="13" type="ORF">PRZ01_05965</name>
</gene>
<proteinExistence type="predicted"/>
<dbReference type="SUPFAM" id="SSF47384">
    <property type="entry name" value="Homodimeric domain of signal transducing histidine kinase"/>
    <property type="match status" value="1"/>
</dbReference>
<evidence type="ECO:0000256" key="8">
    <source>
        <dbReference type="ARBA" id="ARBA00022777"/>
    </source>
</evidence>
<keyword evidence="7" id="KW-0547">Nucleotide-binding</keyword>
<dbReference type="PANTHER" id="PTHR44936:SF10">
    <property type="entry name" value="SENSOR PROTEIN RSTB"/>
    <property type="match status" value="1"/>
</dbReference>
<evidence type="ECO:0000256" key="9">
    <source>
        <dbReference type="ARBA" id="ARBA00022840"/>
    </source>
</evidence>
<evidence type="ECO:0000259" key="11">
    <source>
        <dbReference type="PROSITE" id="PS50109"/>
    </source>
</evidence>
<dbReference type="Gene3D" id="1.10.287.130">
    <property type="match status" value="1"/>
</dbReference>
<feature type="domain" description="HAMP" evidence="12">
    <location>
        <begin position="143"/>
        <end position="200"/>
    </location>
</feature>
<evidence type="ECO:0000256" key="3">
    <source>
        <dbReference type="ARBA" id="ARBA00012438"/>
    </source>
</evidence>
<feature type="domain" description="Histidine kinase" evidence="11">
    <location>
        <begin position="208"/>
        <end position="410"/>
    </location>
</feature>
<keyword evidence="9 13" id="KW-0067">ATP-binding</keyword>
<dbReference type="InterPro" id="IPR005467">
    <property type="entry name" value="His_kinase_dom"/>
</dbReference>
<dbReference type="Pfam" id="PF00672">
    <property type="entry name" value="HAMP"/>
    <property type="match status" value="1"/>
</dbReference>
<dbReference type="InterPro" id="IPR036890">
    <property type="entry name" value="HATPase_C_sf"/>
</dbReference>
<sequence>MRLRRLVPEKLAHFLLADTLSKRLFLLMWGALVLSHMLAFIVVTLLLSSSLDEAWRHRGGLQAIPLLPPTPGLSDPMGDWGPAGGPAHGQEDLQGLPPMDFDPFFMAEPGGMHAPHGIPAHILAVDYGVRFIVIALAAWWGSRWLSRPMDQLTQAAHSLGRNVSHQLPPPPLDEHSGTVEVREAAHVFNSMSQQLREQFLARSLMVAAISHDLRTPLTRLRMRLETMQGDPLLTARSVADITEMNALLDSTLNLFRDEGMAALDGAEATDIGTLVQAVVDDLAEQGQPVTLSVETDHAIARVQAQALRRVLDNLISNALRYGELAHLHISQDATAIHICVDDDGPGIAAADLGRVFQPFYRVEASRNRNTGGVGLGLYIARDLTLRQGGELTLSNRSPRGLRAHLKLPKP</sequence>
<dbReference type="Pfam" id="PF00512">
    <property type="entry name" value="HisKA"/>
    <property type="match status" value="1"/>
</dbReference>
<organism evidence="13 14">
    <name type="scientific">Roseateles koreensis</name>
    <dbReference type="NCBI Taxonomy" id="2987526"/>
    <lineage>
        <taxon>Bacteria</taxon>
        <taxon>Pseudomonadati</taxon>
        <taxon>Pseudomonadota</taxon>
        <taxon>Betaproteobacteria</taxon>
        <taxon>Burkholderiales</taxon>
        <taxon>Sphaerotilaceae</taxon>
        <taxon>Roseateles</taxon>
    </lineage>
</organism>
<evidence type="ECO:0000259" key="12">
    <source>
        <dbReference type="PROSITE" id="PS50885"/>
    </source>
</evidence>
<dbReference type="InterPro" id="IPR003660">
    <property type="entry name" value="HAMP_dom"/>
</dbReference>
<dbReference type="SMART" id="SM00388">
    <property type="entry name" value="HisKA"/>
    <property type="match status" value="1"/>
</dbReference>
<keyword evidence="5" id="KW-0597">Phosphoprotein</keyword>
<evidence type="ECO:0000256" key="6">
    <source>
        <dbReference type="ARBA" id="ARBA00022679"/>
    </source>
</evidence>
<evidence type="ECO:0000256" key="1">
    <source>
        <dbReference type="ARBA" id="ARBA00000085"/>
    </source>
</evidence>
<keyword evidence="10" id="KW-0812">Transmembrane</keyword>
<keyword evidence="10" id="KW-1133">Transmembrane helix</keyword>
<dbReference type="RefSeq" id="WP_273595850.1">
    <property type="nucleotide sequence ID" value="NZ_JAQQXS010000004.1"/>
</dbReference>
<evidence type="ECO:0000256" key="10">
    <source>
        <dbReference type="SAM" id="Phobius"/>
    </source>
</evidence>
<evidence type="ECO:0000256" key="4">
    <source>
        <dbReference type="ARBA" id="ARBA00022475"/>
    </source>
</evidence>
<dbReference type="EC" id="2.7.13.3" evidence="3"/>
<keyword evidence="10" id="KW-0472">Membrane</keyword>
<dbReference type="PRINTS" id="PR00344">
    <property type="entry name" value="BCTRLSENSOR"/>
</dbReference>
<evidence type="ECO:0000256" key="2">
    <source>
        <dbReference type="ARBA" id="ARBA00004651"/>
    </source>
</evidence>
<dbReference type="SMART" id="SM00387">
    <property type="entry name" value="HATPase_c"/>
    <property type="match status" value="1"/>
</dbReference>
<reference evidence="13 14" key="1">
    <citation type="submission" date="2022-10" db="EMBL/GenBank/DDBJ databases">
        <title>paucibacter sp. hw8 Genome sequencing.</title>
        <authorList>
            <person name="Park S."/>
        </authorList>
    </citation>
    <scope>NUCLEOTIDE SEQUENCE [LARGE SCALE GENOMIC DNA]</scope>
    <source>
        <strain evidence="14">hw8</strain>
    </source>
</reference>
<dbReference type="InterPro" id="IPR036097">
    <property type="entry name" value="HisK_dim/P_sf"/>
</dbReference>
<dbReference type="SMART" id="SM00304">
    <property type="entry name" value="HAMP"/>
    <property type="match status" value="1"/>
</dbReference>
<dbReference type="CDD" id="cd00082">
    <property type="entry name" value="HisKA"/>
    <property type="match status" value="1"/>
</dbReference>
<dbReference type="SUPFAM" id="SSF55874">
    <property type="entry name" value="ATPase domain of HSP90 chaperone/DNA topoisomerase II/histidine kinase"/>
    <property type="match status" value="1"/>
</dbReference>
<dbReference type="PANTHER" id="PTHR44936">
    <property type="entry name" value="SENSOR PROTEIN CREC"/>
    <property type="match status" value="1"/>
</dbReference>
<dbReference type="Gene3D" id="3.30.565.10">
    <property type="entry name" value="Histidine kinase-like ATPase, C-terminal domain"/>
    <property type="match status" value="1"/>
</dbReference>
<dbReference type="Pfam" id="PF02518">
    <property type="entry name" value="HATPase_c"/>
    <property type="match status" value="1"/>
</dbReference>
<evidence type="ECO:0000256" key="7">
    <source>
        <dbReference type="ARBA" id="ARBA00022741"/>
    </source>
</evidence>
<feature type="transmembrane region" description="Helical" evidence="10">
    <location>
        <begin position="24"/>
        <end position="47"/>
    </location>
</feature>
<dbReference type="PROSITE" id="PS50109">
    <property type="entry name" value="HIS_KIN"/>
    <property type="match status" value="1"/>
</dbReference>
<evidence type="ECO:0000313" key="14">
    <source>
        <dbReference type="Proteomes" id="UP001219862"/>
    </source>
</evidence>
<evidence type="ECO:0000256" key="5">
    <source>
        <dbReference type="ARBA" id="ARBA00022553"/>
    </source>
</evidence>
<dbReference type="InterPro" id="IPR050980">
    <property type="entry name" value="2C_sensor_his_kinase"/>
</dbReference>
<keyword evidence="14" id="KW-1185">Reference proteome</keyword>